<dbReference type="PANTHER" id="PTHR43235:SF1">
    <property type="entry name" value="GLUTAMINE AMIDOTRANSFERASE PB2B2.05-RELATED"/>
    <property type="match status" value="1"/>
</dbReference>
<dbReference type="Gene3D" id="3.40.50.880">
    <property type="match status" value="1"/>
</dbReference>
<dbReference type="RefSeq" id="WP_011727426.1">
    <property type="nucleotide sequence ID" value="NC_008596.1"/>
</dbReference>
<dbReference type="eggNOG" id="COG2071">
    <property type="taxonomic scope" value="Bacteria"/>
</dbReference>
<dbReference type="GO" id="GO:0033969">
    <property type="term" value="F:gamma-glutamyl-gamma-aminobutyrate hydrolase activity"/>
    <property type="evidence" value="ECO:0007669"/>
    <property type="project" value="TreeGrafter"/>
</dbReference>
<evidence type="ECO:0000313" key="2">
    <source>
        <dbReference type="Proteomes" id="UP000000757"/>
    </source>
</evidence>
<dbReference type="Proteomes" id="UP000000757">
    <property type="component" value="Chromosome"/>
</dbReference>
<dbReference type="InterPro" id="IPR029062">
    <property type="entry name" value="Class_I_gatase-like"/>
</dbReference>
<dbReference type="Pfam" id="PF07722">
    <property type="entry name" value="Peptidase_C26"/>
    <property type="match status" value="1"/>
</dbReference>
<dbReference type="CDD" id="cd01745">
    <property type="entry name" value="GATase1_2"/>
    <property type="match status" value="1"/>
</dbReference>
<dbReference type="STRING" id="246196.MSMEG_1119"/>
<dbReference type="SUPFAM" id="SSF52317">
    <property type="entry name" value="Class I glutamine amidotransferase-like"/>
    <property type="match status" value="1"/>
</dbReference>
<dbReference type="KEGG" id="msb:LJ00_05565"/>
<dbReference type="OrthoDB" id="9813383at2"/>
<dbReference type="InterPro" id="IPR044668">
    <property type="entry name" value="PuuD-like"/>
</dbReference>
<gene>
    <name evidence="1" type="ordered locus">MSMEG_1119</name>
</gene>
<keyword evidence="1" id="KW-0315">Glutamine amidotransferase</keyword>
<dbReference type="PATRIC" id="fig|246196.19.peg.1108"/>
<protein>
    <submittedName>
        <fullName evidence="1">Glutamine amidotransferase, class I</fullName>
    </submittedName>
</protein>
<dbReference type="PANTHER" id="PTHR43235">
    <property type="entry name" value="GLUTAMINE AMIDOTRANSFERASE PB2B2.05-RELATED"/>
    <property type="match status" value="1"/>
</dbReference>
<keyword evidence="2" id="KW-1185">Reference proteome</keyword>
<dbReference type="InterPro" id="IPR011697">
    <property type="entry name" value="Peptidase_C26"/>
</dbReference>
<organism evidence="1 2">
    <name type="scientific">Mycolicibacterium smegmatis (strain ATCC 700084 / mc(2)155)</name>
    <name type="common">Mycobacterium smegmatis</name>
    <dbReference type="NCBI Taxonomy" id="246196"/>
    <lineage>
        <taxon>Bacteria</taxon>
        <taxon>Bacillati</taxon>
        <taxon>Actinomycetota</taxon>
        <taxon>Actinomycetes</taxon>
        <taxon>Mycobacteriales</taxon>
        <taxon>Mycobacteriaceae</taxon>
        <taxon>Mycolicibacterium</taxon>
    </lineage>
</organism>
<reference evidence="1 2" key="1">
    <citation type="submission" date="2006-10" db="EMBL/GenBank/DDBJ databases">
        <authorList>
            <person name="Fleischmann R.D."/>
            <person name="Dodson R.J."/>
            <person name="Haft D.H."/>
            <person name="Merkel J.S."/>
            <person name="Nelson W.C."/>
            <person name="Fraser C.M."/>
        </authorList>
    </citation>
    <scope>NUCLEOTIDE SEQUENCE [LARGE SCALE GENOMIC DNA]</scope>
    <source>
        <strain evidence="2">ATCC 700084 / mc(2)155</strain>
    </source>
</reference>
<dbReference type="GeneID" id="93455964"/>
<sequence>MANRPLIGLTTYRESIRWGKWHMPALFTPETYVSAVDRAGGEPLLLPTALGHARSAVLALVDGLLVVGGADIAAENYGERTQPETDPRPVRDRGELEALDYALGNDLPVLGVCRGMQLINVHAGGSLIQHLPTQVGHHEHLRTPGEFGSHPVRVDQASRISTVVGPGPVVTTYHHQGIGRLGSGLKAVAWADDGVIEAVESTTHSYVIGVQWHAERDDGTPLIEAFVEQCARRKAKWP</sequence>
<name>A0QRH5_MYCS2</name>
<dbReference type="EMBL" id="CP000480">
    <property type="protein sequence ID" value="ABK73386.1"/>
    <property type="molecule type" value="Genomic_DNA"/>
</dbReference>
<proteinExistence type="predicted"/>
<dbReference type="GO" id="GO:0005829">
    <property type="term" value="C:cytosol"/>
    <property type="evidence" value="ECO:0007669"/>
    <property type="project" value="TreeGrafter"/>
</dbReference>
<dbReference type="PROSITE" id="PS51273">
    <property type="entry name" value="GATASE_TYPE_1"/>
    <property type="match status" value="1"/>
</dbReference>
<accession>A0QRH5</accession>
<dbReference type="PaxDb" id="246196-MSMEI_1087"/>
<dbReference type="KEGG" id="msm:MSMEG_1119"/>
<dbReference type="AlphaFoldDB" id="A0QRH5"/>
<evidence type="ECO:0000313" key="1">
    <source>
        <dbReference type="EMBL" id="ABK73386.1"/>
    </source>
</evidence>
<dbReference type="GO" id="GO:0006598">
    <property type="term" value="P:polyamine catabolic process"/>
    <property type="evidence" value="ECO:0007669"/>
    <property type="project" value="TreeGrafter"/>
</dbReference>